<proteinExistence type="predicted"/>
<gene>
    <name evidence="1" type="ORF">V6N11_052232</name>
</gene>
<dbReference type="CDD" id="cd09272">
    <property type="entry name" value="RNase_HI_RT_Ty1"/>
    <property type="match status" value="1"/>
</dbReference>
<dbReference type="EMBL" id="JBBPBN010000001">
    <property type="protein sequence ID" value="KAK9046340.1"/>
    <property type="molecule type" value="Genomic_DNA"/>
</dbReference>
<sequence length="96" mass="10871">MESKFIALDLVGQEAEWLKNLLAEIPLWGRPTPPVSLLCDSQAAISIAKNQAYNGKKRHIRIRHESVRHLIRNGVLSLEYVRSERNLVDPLTKGLS</sequence>
<reference evidence="1 2" key="1">
    <citation type="journal article" date="2024" name="G3 (Bethesda)">
        <title>Genome assembly of Hibiscus sabdariffa L. provides insights into metabolisms of medicinal natural products.</title>
        <authorList>
            <person name="Kim T."/>
        </authorList>
    </citation>
    <scope>NUCLEOTIDE SEQUENCE [LARGE SCALE GENOMIC DNA]</scope>
    <source>
        <strain evidence="1">TK-2024</strain>
        <tissue evidence="1">Old leaves</tissue>
    </source>
</reference>
<evidence type="ECO:0000313" key="1">
    <source>
        <dbReference type="EMBL" id="KAK9046340.1"/>
    </source>
</evidence>
<organism evidence="1 2">
    <name type="scientific">Hibiscus sabdariffa</name>
    <name type="common">roselle</name>
    <dbReference type="NCBI Taxonomy" id="183260"/>
    <lineage>
        <taxon>Eukaryota</taxon>
        <taxon>Viridiplantae</taxon>
        <taxon>Streptophyta</taxon>
        <taxon>Embryophyta</taxon>
        <taxon>Tracheophyta</taxon>
        <taxon>Spermatophyta</taxon>
        <taxon>Magnoliopsida</taxon>
        <taxon>eudicotyledons</taxon>
        <taxon>Gunneridae</taxon>
        <taxon>Pentapetalae</taxon>
        <taxon>rosids</taxon>
        <taxon>malvids</taxon>
        <taxon>Malvales</taxon>
        <taxon>Malvaceae</taxon>
        <taxon>Malvoideae</taxon>
        <taxon>Hibiscus</taxon>
    </lineage>
</organism>
<name>A0ABR2U9J9_9ROSI</name>
<keyword evidence="2" id="KW-1185">Reference proteome</keyword>
<accession>A0ABR2U9J9</accession>
<evidence type="ECO:0008006" key="3">
    <source>
        <dbReference type="Google" id="ProtNLM"/>
    </source>
</evidence>
<protein>
    <recommendedName>
        <fullName evidence="3">Retrovirus-related Pol polyprotein from transposon TNT 1-94</fullName>
    </recommendedName>
</protein>
<evidence type="ECO:0000313" key="2">
    <source>
        <dbReference type="Proteomes" id="UP001396334"/>
    </source>
</evidence>
<comment type="caution">
    <text evidence="1">The sequence shown here is derived from an EMBL/GenBank/DDBJ whole genome shotgun (WGS) entry which is preliminary data.</text>
</comment>
<dbReference type="Proteomes" id="UP001396334">
    <property type="component" value="Unassembled WGS sequence"/>
</dbReference>